<keyword evidence="3" id="KW-1185">Reference proteome</keyword>
<proteinExistence type="predicted"/>
<dbReference type="EMBL" id="QURB01000009">
    <property type="protein sequence ID" value="RFC53471.1"/>
    <property type="molecule type" value="Genomic_DNA"/>
</dbReference>
<dbReference type="OrthoDB" id="964745at2"/>
<evidence type="ECO:0000313" key="3">
    <source>
        <dbReference type="Proteomes" id="UP000257127"/>
    </source>
</evidence>
<organism evidence="2 3">
    <name type="scientific">Brumimicrobium aurantiacum</name>
    <dbReference type="NCBI Taxonomy" id="1737063"/>
    <lineage>
        <taxon>Bacteria</taxon>
        <taxon>Pseudomonadati</taxon>
        <taxon>Bacteroidota</taxon>
        <taxon>Flavobacteriia</taxon>
        <taxon>Flavobacteriales</taxon>
        <taxon>Crocinitomicaceae</taxon>
        <taxon>Brumimicrobium</taxon>
    </lineage>
</organism>
<protein>
    <recommendedName>
        <fullName evidence="4">WG repeat-containing protein</fullName>
    </recommendedName>
</protein>
<keyword evidence="1" id="KW-0732">Signal</keyword>
<evidence type="ECO:0000256" key="1">
    <source>
        <dbReference type="ARBA" id="ARBA00022729"/>
    </source>
</evidence>
<dbReference type="PANTHER" id="PTHR36220:SF1">
    <property type="entry name" value="GAMMA TUBULIN COMPLEX COMPONENT C-TERMINAL DOMAIN-CONTAINING PROTEIN"/>
    <property type="match status" value="1"/>
</dbReference>
<name>A0A3E1EV82_9FLAO</name>
<dbReference type="Pfam" id="PF14312">
    <property type="entry name" value="FG-GAP_2"/>
    <property type="match status" value="1"/>
</dbReference>
<dbReference type="Proteomes" id="UP000257127">
    <property type="component" value="Unassembled WGS sequence"/>
</dbReference>
<reference evidence="2 3" key="1">
    <citation type="submission" date="2018-08" db="EMBL/GenBank/DDBJ databases">
        <title>The draft genome squence of Brumimicrobium sp. N62.</title>
        <authorList>
            <person name="Du Z.-J."/>
            <person name="Luo H.-R."/>
        </authorList>
    </citation>
    <scope>NUCLEOTIDE SEQUENCE [LARGE SCALE GENOMIC DNA]</scope>
    <source>
        <strain evidence="2 3">N62</strain>
    </source>
</reference>
<dbReference type="RefSeq" id="WP_116881863.1">
    <property type="nucleotide sequence ID" value="NZ_QURB01000009.1"/>
</dbReference>
<dbReference type="PANTHER" id="PTHR36220">
    <property type="entry name" value="UNNAMED PRODUCT"/>
    <property type="match status" value="1"/>
</dbReference>
<accession>A0A3E1EV82</accession>
<comment type="caution">
    <text evidence="2">The sequence shown here is derived from an EMBL/GenBank/DDBJ whole genome shotgun (WGS) entry which is preliminary data.</text>
</comment>
<gene>
    <name evidence="2" type="ORF">DXU93_13665</name>
</gene>
<dbReference type="InterPro" id="IPR011043">
    <property type="entry name" value="Gal_Oxase/kelch_b-propeller"/>
</dbReference>
<dbReference type="AlphaFoldDB" id="A0A3E1EV82"/>
<dbReference type="SUPFAM" id="SSF50965">
    <property type="entry name" value="Galactose oxidase, central domain"/>
    <property type="match status" value="1"/>
</dbReference>
<dbReference type="Gene3D" id="2.130.10.130">
    <property type="entry name" value="Integrin alpha, N-terminal"/>
    <property type="match status" value="1"/>
</dbReference>
<evidence type="ECO:0000313" key="2">
    <source>
        <dbReference type="EMBL" id="RFC53471.1"/>
    </source>
</evidence>
<evidence type="ECO:0008006" key="4">
    <source>
        <dbReference type="Google" id="ProtNLM"/>
    </source>
</evidence>
<dbReference type="InterPro" id="IPR013517">
    <property type="entry name" value="FG-GAP"/>
</dbReference>
<sequence>MKTSKALNYNFKAIIYLFCIFLAFPYSTFSQAKLIQVEQEEKPGRQNYFGSSVAMDGKYAVVTGTHSQNPESYNGGMAYVYELNNGKWQLRSKLYPDVSYSQDRFGQNACSIDGKTILIGDWKNQKNPNGAAHIFQLEGDTSWQYVSLLQPKDTIGVDSFGRTVALEEDIAVVASYNEVFIFQPNAEGRWKQTAVLREKDFNTEGFGNYLKITEGELYISAAWEDKDTLENLGAVYHFKQQLGKWKLAQKINPLPKYYQNRLEFGNAVAVNKETLFISARRMNIGSIPGPGTVSVYKKVNGKWEFNQILYNENFKYRVYGFGKDIQLTEDYLFVLEAQGEEHNTTTFIYEQKGDNFNLVDTIQGNQESGKNFIAASGNNFLYGNGGNDFCDDFRGGCGKAYFYSVKTPQGPSTPENSISSAAEYGFSPSKIKALQKKFNGSDIQFDYINEDLVYKMRHKETGLWGMFQDDRELIPMEYDSIKFFGFNHPFTIVGKDGLLGIHTSSWGKIGQLSVSCRFDEFKIYRHEGKYWLAGKRNGKWRWVNWYNGYESSSEKEYHQELPVYTNWKPGRY</sequence>
<dbReference type="InterPro" id="IPR028994">
    <property type="entry name" value="Integrin_alpha_N"/>
</dbReference>